<dbReference type="GO" id="GO:0043565">
    <property type="term" value="F:sequence-specific DNA binding"/>
    <property type="evidence" value="ECO:0007669"/>
    <property type="project" value="InterPro"/>
</dbReference>
<dbReference type="InterPro" id="IPR000485">
    <property type="entry name" value="AsnC-type_HTH_dom"/>
</dbReference>
<evidence type="ECO:0000313" key="1">
    <source>
        <dbReference type="EMBL" id="PES38453.1"/>
    </source>
</evidence>
<proteinExistence type="predicted"/>
<dbReference type="RefSeq" id="WP_013082584.1">
    <property type="nucleotide sequence ID" value="NZ_AZUJ01000001.1"/>
</dbReference>
<dbReference type="SUPFAM" id="SSF54909">
    <property type="entry name" value="Dimeric alpha+beta barrel"/>
    <property type="match status" value="1"/>
</dbReference>
<organism evidence="1 2">
    <name type="scientific">Priestia megaterium</name>
    <name type="common">Bacillus megaterium</name>
    <dbReference type="NCBI Taxonomy" id="1404"/>
    <lineage>
        <taxon>Bacteria</taxon>
        <taxon>Bacillati</taxon>
        <taxon>Bacillota</taxon>
        <taxon>Bacilli</taxon>
        <taxon>Bacillales</taxon>
        <taxon>Bacillaceae</taxon>
        <taxon>Priestia</taxon>
    </lineage>
</organism>
<evidence type="ECO:0000313" key="2">
    <source>
        <dbReference type="Proteomes" id="UP000220341"/>
    </source>
</evidence>
<dbReference type="Gene3D" id="3.30.70.920">
    <property type="match status" value="1"/>
</dbReference>
<dbReference type="Pfam" id="PF13404">
    <property type="entry name" value="HTH_AsnC-type"/>
    <property type="match status" value="1"/>
</dbReference>
<dbReference type="EMBL" id="NTYW01000013">
    <property type="protein sequence ID" value="PES38453.1"/>
    <property type="molecule type" value="Genomic_DNA"/>
</dbReference>
<dbReference type="InterPro" id="IPR011008">
    <property type="entry name" value="Dimeric_a/b-barrel"/>
</dbReference>
<dbReference type="FunFam" id="1.10.10.10:FF:000186">
    <property type="entry name" value="AsnC family transcriptional regulator"/>
    <property type="match status" value="1"/>
</dbReference>
<dbReference type="AlphaFoldDB" id="A0A1Q8UR64"/>
<dbReference type="Proteomes" id="UP000220341">
    <property type="component" value="Unassembled WGS sequence"/>
</dbReference>
<dbReference type="InterPro" id="IPR036388">
    <property type="entry name" value="WH-like_DNA-bd_sf"/>
</dbReference>
<sequence length="140" mass="15915">MDEIDKNILLHLQENARLSVTQLGKLVGLSTPAVNERVKKLEEKNIIDGYRAIINPENFNKPVTAFILYSNTKCKQFVEYCKEHPEVIECHRLAGQYNYLVKVLTNSVQSLETFIDESMAFGQPSTLIKLSSPVVYKAIK</sequence>
<dbReference type="GO" id="GO:0043200">
    <property type="term" value="P:response to amino acid"/>
    <property type="evidence" value="ECO:0007669"/>
    <property type="project" value="TreeGrafter"/>
</dbReference>
<name>A0A1Q8UR64_PRIMG</name>
<dbReference type="PROSITE" id="PS50956">
    <property type="entry name" value="HTH_ASNC_2"/>
    <property type="match status" value="1"/>
</dbReference>
<dbReference type="PRINTS" id="PR00033">
    <property type="entry name" value="HTHASNC"/>
</dbReference>
<dbReference type="InterPro" id="IPR019887">
    <property type="entry name" value="Tscrpt_reg_AsnC/Lrp_C"/>
</dbReference>
<dbReference type="SUPFAM" id="SSF46785">
    <property type="entry name" value="Winged helix' DNA-binding domain"/>
    <property type="match status" value="1"/>
</dbReference>
<comment type="caution">
    <text evidence="1">The sequence shown here is derived from an EMBL/GenBank/DDBJ whole genome shotgun (WGS) entry which is preliminary data.</text>
</comment>
<dbReference type="InterPro" id="IPR011991">
    <property type="entry name" value="ArsR-like_HTH"/>
</dbReference>
<protein>
    <submittedName>
        <fullName evidence="1">Lrp/AsnC family transcriptional regulator</fullName>
    </submittedName>
</protein>
<dbReference type="Pfam" id="PF01037">
    <property type="entry name" value="AsnC_trans_reg"/>
    <property type="match status" value="1"/>
</dbReference>
<dbReference type="CDD" id="cd00090">
    <property type="entry name" value="HTH_ARSR"/>
    <property type="match status" value="1"/>
</dbReference>
<dbReference type="PANTHER" id="PTHR30154">
    <property type="entry name" value="LEUCINE-RESPONSIVE REGULATORY PROTEIN"/>
    <property type="match status" value="1"/>
</dbReference>
<dbReference type="InterPro" id="IPR036390">
    <property type="entry name" value="WH_DNA-bd_sf"/>
</dbReference>
<dbReference type="Gene3D" id="1.10.10.10">
    <property type="entry name" value="Winged helix-like DNA-binding domain superfamily/Winged helix DNA-binding domain"/>
    <property type="match status" value="1"/>
</dbReference>
<dbReference type="GO" id="GO:0005829">
    <property type="term" value="C:cytosol"/>
    <property type="evidence" value="ECO:0007669"/>
    <property type="project" value="TreeGrafter"/>
</dbReference>
<dbReference type="InterPro" id="IPR019888">
    <property type="entry name" value="Tscrpt_reg_AsnC-like"/>
</dbReference>
<gene>
    <name evidence="1" type="ORF">CN497_12660</name>
</gene>
<dbReference type="PANTHER" id="PTHR30154:SF20">
    <property type="entry name" value="LEUCINE-RESPONSIVE REGULATORY PROTEIN"/>
    <property type="match status" value="1"/>
</dbReference>
<accession>A0A1Q8UR64</accession>
<reference evidence="1 2" key="1">
    <citation type="submission" date="2017-09" db="EMBL/GenBank/DDBJ databases">
        <title>Large-scale bioinformatics analysis of Bacillus genomes uncovers conserved roles of natural products in bacterial physiology.</title>
        <authorList>
            <consortium name="Agbiome Team Llc"/>
            <person name="Bleich R.M."/>
            <person name="Kirk G.J."/>
            <person name="Santa Maria K.C."/>
            <person name="Allen S.E."/>
            <person name="Farag S."/>
            <person name="Shank E.A."/>
            <person name="Bowers A."/>
        </authorList>
    </citation>
    <scope>NUCLEOTIDE SEQUENCE [LARGE SCALE GENOMIC DNA]</scope>
    <source>
        <strain evidence="1 2">AFS003013</strain>
    </source>
</reference>
<dbReference type="SMART" id="SM00344">
    <property type="entry name" value="HTH_ASNC"/>
    <property type="match status" value="1"/>
</dbReference>